<organism evidence="2 3">
    <name type="scientific">Ferroacidibacillus organovorans</name>
    <dbReference type="NCBI Taxonomy" id="1765683"/>
    <lineage>
        <taxon>Bacteria</taxon>
        <taxon>Bacillati</taxon>
        <taxon>Bacillota</taxon>
        <taxon>Bacilli</taxon>
        <taxon>Bacillales</taxon>
        <taxon>Alicyclobacillaceae</taxon>
        <taxon>Ferroacidibacillus</taxon>
    </lineage>
</organism>
<gene>
    <name evidence="2" type="ORF">B2M26_05240</name>
</gene>
<evidence type="ECO:0000313" key="2">
    <source>
        <dbReference type="EMBL" id="OPG16763.1"/>
    </source>
</evidence>
<dbReference type="AlphaFoldDB" id="A0A1V4EUZ4"/>
<evidence type="ECO:0000313" key="3">
    <source>
        <dbReference type="Proteomes" id="UP000190229"/>
    </source>
</evidence>
<dbReference type="NCBIfam" id="NF033559">
    <property type="entry name" value="transpos_IS1634"/>
    <property type="match status" value="1"/>
</dbReference>
<proteinExistence type="predicted"/>
<dbReference type="Pfam" id="PF14104">
    <property type="entry name" value="DUF4277"/>
    <property type="match status" value="1"/>
</dbReference>
<name>A0A1V4EUZ4_9BACL</name>
<dbReference type="InterPro" id="IPR025457">
    <property type="entry name" value="DUF4277"/>
</dbReference>
<dbReference type="PANTHER" id="PTHR34614">
    <property type="match status" value="1"/>
</dbReference>
<accession>A0A1V4EUZ4</accession>
<reference evidence="2 3" key="1">
    <citation type="submission" date="2017-02" db="EMBL/GenBank/DDBJ databases">
        <title>Draft genome of Acidibacillus ferrooxidans Huett2.</title>
        <authorList>
            <person name="Schopf S."/>
        </authorList>
    </citation>
    <scope>NUCLEOTIDE SEQUENCE [LARGE SCALE GENOMIC DNA]</scope>
    <source>
        <strain evidence="2 3">Huett2</strain>
    </source>
</reference>
<protein>
    <recommendedName>
        <fullName evidence="1">DUF4277 domain-containing protein</fullName>
    </recommendedName>
</protein>
<dbReference type="InterPro" id="IPR047654">
    <property type="entry name" value="IS1634_transpos"/>
</dbReference>
<dbReference type="EMBL" id="MWPS01000014">
    <property type="protein sequence ID" value="OPG16763.1"/>
    <property type="molecule type" value="Genomic_DNA"/>
</dbReference>
<feature type="domain" description="DUF4277" evidence="1">
    <location>
        <begin position="20"/>
        <end position="116"/>
    </location>
</feature>
<sequence length="257" mass="29181">MRIRWMTKMLSLHSGPAVLLNRIAQEIDFEDTINRLLPWDPARCTLSPGARIKALAIHILCGLDPLYEVKDFYEDQDVALLFGSSVTADALNDDALVRALDKLYEATPWTVYSTLALHALSKLGHRLGPIHCDTNSFSLEGAYERECDLQIAYGYSKDRRPDLKQIVLGLGVTPERLPILATIENGNTSDKTWNVTFIRKLRQTLSQEDWEQILYVADSALITKRNLRYMGRLKLGFVSRLPDLFSEGETLKDLAWQ</sequence>
<dbReference type="Proteomes" id="UP000190229">
    <property type="component" value="Unassembled WGS sequence"/>
</dbReference>
<keyword evidence="3" id="KW-1185">Reference proteome</keyword>
<comment type="caution">
    <text evidence="2">The sequence shown here is derived from an EMBL/GenBank/DDBJ whole genome shotgun (WGS) entry which is preliminary data.</text>
</comment>
<dbReference type="PANTHER" id="PTHR34614:SF2">
    <property type="entry name" value="TRANSPOSASE IS4-LIKE DOMAIN-CONTAINING PROTEIN"/>
    <property type="match status" value="1"/>
</dbReference>
<evidence type="ECO:0000259" key="1">
    <source>
        <dbReference type="Pfam" id="PF14104"/>
    </source>
</evidence>